<comment type="similarity">
    <text evidence="1 5">Belongs to the pseudouridine synthase RsuA family.</text>
</comment>
<evidence type="ECO:0000259" key="7">
    <source>
        <dbReference type="Pfam" id="PF01479"/>
    </source>
</evidence>
<feature type="domain" description="RNA-binding S4" evidence="7">
    <location>
        <begin position="4"/>
        <end position="39"/>
    </location>
</feature>
<organism evidence="8 9">
    <name type="scientific">Metamycoplasma auris 15026</name>
    <dbReference type="NCBI Taxonomy" id="1188233"/>
    <lineage>
        <taxon>Bacteria</taxon>
        <taxon>Bacillati</taxon>
        <taxon>Mycoplasmatota</taxon>
        <taxon>Mycoplasmoidales</taxon>
        <taxon>Metamycoplasmataceae</taxon>
        <taxon>Metamycoplasma</taxon>
    </lineage>
</organism>
<dbReference type="InterPro" id="IPR020094">
    <property type="entry name" value="TruA/RsuA/RluB/E/F_N"/>
</dbReference>
<dbReference type="AlphaFoldDB" id="N9TT15"/>
<dbReference type="Gene3D" id="3.30.70.1560">
    <property type="entry name" value="Alpha-L RNA-binding motif"/>
    <property type="match status" value="1"/>
</dbReference>
<dbReference type="InterPro" id="IPR006145">
    <property type="entry name" value="PsdUridine_synth_RsuA/RluA"/>
</dbReference>
<keyword evidence="3 5" id="KW-0413">Isomerase</keyword>
<dbReference type="EC" id="5.4.99.-" evidence="5"/>
<dbReference type="SUPFAM" id="SSF55120">
    <property type="entry name" value="Pseudouridine synthase"/>
    <property type="match status" value="1"/>
</dbReference>
<dbReference type="GO" id="GO:0120159">
    <property type="term" value="F:rRNA pseudouridine synthase activity"/>
    <property type="evidence" value="ECO:0007669"/>
    <property type="project" value="UniProtKB-ARBA"/>
</dbReference>
<protein>
    <recommendedName>
        <fullName evidence="5">Pseudouridine synthase</fullName>
        <ecNumber evidence="5">5.4.99.-</ecNumber>
    </recommendedName>
</protein>
<dbReference type="PATRIC" id="fig|1188233.3.peg.6"/>
<dbReference type="Gene3D" id="3.30.70.580">
    <property type="entry name" value="Pseudouridine synthase I, catalytic domain, N-terminal subdomain"/>
    <property type="match status" value="1"/>
</dbReference>
<dbReference type="PANTHER" id="PTHR47683:SF4">
    <property type="entry name" value="PSEUDOURIDINE SYNTHASE"/>
    <property type="match status" value="1"/>
</dbReference>
<dbReference type="STRING" id="1188233.MAU_0060"/>
<gene>
    <name evidence="8" type="primary">rsuA</name>
    <name evidence="8" type="ORF">MAU_0060</name>
</gene>
<feature type="domain" description="Pseudouridine synthase RsuA/RluA-like" evidence="6">
    <location>
        <begin position="63"/>
        <end position="189"/>
    </location>
</feature>
<dbReference type="EMBL" id="AORI01000001">
    <property type="protein sequence ID" value="ENY69294.1"/>
    <property type="molecule type" value="Genomic_DNA"/>
</dbReference>
<dbReference type="Gene3D" id="3.10.290.10">
    <property type="entry name" value="RNA-binding S4 domain"/>
    <property type="match status" value="1"/>
</dbReference>
<sequence>MKIRIEKIIALFLGISRLKVKKIIRQKRISINDEIIDKPILVNPEVDIIKIDNEIVSYEAYSYYLFNKPSGYITSNFDTKNQTIFDILPLDRKKFFAYGRLDKDTEGLLIISNDGKVGHQIMNSKFQIEKKYYFEIDSIFDDKIKKHYPSVIKIENDYLVTKYKFEFINESSGYLSIYEGKFHQVKQMLKFFGFNVTYLKRIKIGNLSLENLELGQLRKISKEELMEVFN</sequence>
<proteinExistence type="inferred from homology"/>
<dbReference type="CDD" id="cd00165">
    <property type="entry name" value="S4"/>
    <property type="match status" value="1"/>
</dbReference>
<evidence type="ECO:0000313" key="8">
    <source>
        <dbReference type="EMBL" id="ENY69294.1"/>
    </source>
</evidence>
<evidence type="ECO:0000259" key="6">
    <source>
        <dbReference type="Pfam" id="PF00849"/>
    </source>
</evidence>
<dbReference type="InterPro" id="IPR018496">
    <property type="entry name" value="PsdUridine_synth_RsuA/RluB_CS"/>
</dbReference>
<evidence type="ECO:0000313" key="9">
    <source>
        <dbReference type="Proteomes" id="UP000013131"/>
    </source>
</evidence>
<name>N9TT15_9BACT</name>
<accession>N9TT15</accession>
<dbReference type="PROSITE" id="PS01149">
    <property type="entry name" value="PSI_RSU"/>
    <property type="match status" value="1"/>
</dbReference>
<keyword evidence="9" id="KW-1185">Reference proteome</keyword>
<evidence type="ECO:0000256" key="4">
    <source>
        <dbReference type="PROSITE-ProRule" id="PRU00182"/>
    </source>
</evidence>
<dbReference type="eggNOG" id="COG1187">
    <property type="taxonomic scope" value="Bacteria"/>
</dbReference>
<dbReference type="InterPro" id="IPR002942">
    <property type="entry name" value="S4_RNA-bd"/>
</dbReference>
<evidence type="ECO:0000256" key="1">
    <source>
        <dbReference type="ARBA" id="ARBA00008348"/>
    </source>
</evidence>
<reference evidence="8 9" key="1">
    <citation type="journal article" date="2013" name="Genome Announc.">
        <title>Draft Genome Sequences of Mycoplasma auris and Mycoplasma yeatsii, Two Species of the Ear Canal of Caprinae.</title>
        <authorList>
            <person name="Dordet-Frisoni E."/>
            <person name="Baranowski E."/>
            <person name="Barre A."/>
            <person name="Blanchard A."/>
            <person name="Breton M."/>
            <person name="Couture C."/>
            <person name="Dupuy V."/>
            <person name="Gaurivaud P."/>
            <person name="Jacob D."/>
            <person name="Lemaitre C."/>
            <person name="Manso-Silvan L."/>
            <person name="Nikolski M."/>
            <person name="Nouvel L.X."/>
            <person name="Poumarat F."/>
            <person name="Sirand-Pugnet P."/>
            <person name="Thebault P."/>
            <person name="Theil S."/>
            <person name="Thiaucourt F."/>
            <person name="Citti C."/>
            <person name="Tardy F."/>
        </authorList>
    </citation>
    <scope>NUCLEOTIDE SEQUENCE [LARGE SCALE GENOMIC DNA]</scope>
    <source>
        <strain evidence="8 9">15026</strain>
    </source>
</reference>
<keyword evidence="2 4" id="KW-0694">RNA-binding</keyword>
<dbReference type="PANTHER" id="PTHR47683">
    <property type="entry name" value="PSEUDOURIDINE SYNTHASE FAMILY PROTEIN-RELATED"/>
    <property type="match status" value="1"/>
</dbReference>
<dbReference type="Pfam" id="PF01479">
    <property type="entry name" value="S4"/>
    <property type="match status" value="1"/>
</dbReference>
<dbReference type="OrthoDB" id="9807213at2"/>
<evidence type="ECO:0000256" key="2">
    <source>
        <dbReference type="ARBA" id="ARBA00022884"/>
    </source>
</evidence>
<dbReference type="GO" id="GO:0003723">
    <property type="term" value="F:RNA binding"/>
    <property type="evidence" value="ECO:0007669"/>
    <property type="project" value="UniProtKB-KW"/>
</dbReference>
<evidence type="ECO:0000256" key="3">
    <source>
        <dbReference type="ARBA" id="ARBA00023235"/>
    </source>
</evidence>
<dbReference type="InterPro" id="IPR000748">
    <property type="entry name" value="PsdUridine_synth_RsuA/RluB/E/F"/>
</dbReference>
<dbReference type="SUPFAM" id="SSF55174">
    <property type="entry name" value="Alpha-L RNA-binding motif"/>
    <property type="match status" value="1"/>
</dbReference>
<dbReference type="InterPro" id="IPR050343">
    <property type="entry name" value="RsuA_PseudoU_synthase"/>
</dbReference>
<dbReference type="Proteomes" id="UP000013131">
    <property type="component" value="Unassembled WGS sequence"/>
</dbReference>
<dbReference type="InterPro" id="IPR036986">
    <property type="entry name" value="S4_RNA-bd_sf"/>
</dbReference>
<dbReference type="GO" id="GO:0000455">
    <property type="term" value="P:enzyme-directed rRNA pseudouridine synthesis"/>
    <property type="evidence" value="ECO:0007669"/>
    <property type="project" value="UniProtKB-ARBA"/>
</dbReference>
<dbReference type="RefSeq" id="WP_004422985.1">
    <property type="nucleotide sequence ID" value="NZ_AORI01000001.1"/>
</dbReference>
<dbReference type="InterPro" id="IPR020103">
    <property type="entry name" value="PsdUridine_synth_cat_dom_sf"/>
</dbReference>
<evidence type="ECO:0000256" key="5">
    <source>
        <dbReference type="RuleBase" id="RU003887"/>
    </source>
</evidence>
<dbReference type="Pfam" id="PF00849">
    <property type="entry name" value="PseudoU_synth_2"/>
    <property type="match status" value="1"/>
</dbReference>
<dbReference type="PROSITE" id="PS50889">
    <property type="entry name" value="S4"/>
    <property type="match status" value="1"/>
</dbReference>
<dbReference type="InterPro" id="IPR042092">
    <property type="entry name" value="PsdUridine_s_RsuA/RluB/E/F_cat"/>
</dbReference>
<dbReference type="NCBIfam" id="TIGR00093">
    <property type="entry name" value="pseudouridine synthase"/>
    <property type="match status" value="1"/>
</dbReference>
<comment type="caution">
    <text evidence="8">The sequence shown here is derived from an EMBL/GenBank/DDBJ whole genome shotgun (WGS) entry which is preliminary data.</text>
</comment>